<evidence type="ECO:0000256" key="9">
    <source>
        <dbReference type="ARBA" id="ARBA00023136"/>
    </source>
</evidence>
<evidence type="ECO:0000256" key="7">
    <source>
        <dbReference type="ARBA" id="ARBA00023065"/>
    </source>
</evidence>
<keyword evidence="4" id="KW-1134">Transmembrane beta strand</keyword>
<evidence type="ECO:0000256" key="10">
    <source>
        <dbReference type="ARBA" id="ARBA00023237"/>
    </source>
</evidence>
<evidence type="ECO:0000256" key="8">
    <source>
        <dbReference type="ARBA" id="ARBA00023114"/>
    </source>
</evidence>
<dbReference type="InterPro" id="IPR033900">
    <property type="entry name" value="Gram_neg_porin_domain"/>
</dbReference>
<evidence type="ECO:0000256" key="4">
    <source>
        <dbReference type="ARBA" id="ARBA00022452"/>
    </source>
</evidence>
<dbReference type="InterPro" id="IPR050298">
    <property type="entry name" value="Gram-neg_bact_OMP"/>
</dbReference>
<keyword evidence="8" id="KW-0626">Porin</keyword>
<comment type="caution">
    <text evidence="12">The sequence shown here is derived from an EMBL/GenBank/DDBJ whole genome shotgun (WGS) entry which is preliminary data.</text>
</comment>
<accession>A0ABU8INH7</accession>
<evidence type="ECO:0000256" key="6">
    <source>
        <dbReference type="ARBA" id="ARBA00022729"/>
    </source>
</evidence>
<keyword evidence="3" id="KW-0813">Transport</keyword>
<proteinExistence type="predicted"/>
<dbReference type="Pfam" id="PF13609">
    <property type="entry name" value="Porin_4"/>
    <property type="match status" value="1"/>
</dbReference>
<evidence type="ECO:0000313" key="12">
    <source>
        <dbReference type="EMBL" id="MEI5997145.1"/>
    </source>
</evidence>
<evidence type="ECO:0000256" key="5">
    <source>
        <dbReference type="ARBA" id="ARBA00022692"/>
    </source>
</evidence>
<protein>
    <submittedName>
        <fullName evidence="12">Porin</fullName>
    </submittedName>
</protein>
<keyword evidence="7" id="KW-0406">Ion transport</keyword>
<evidence type="ECO:0000256" key="1">
    <source>
        <dbReference type="ARBA" id="ARBA00004571"/>
    </source>
</evidence>
<organism evidence="12 13">
    <name type="scientific">Paraburkholderia bengalensis</name>
    <dbReference type="NCBI Taxonomy" id="2747562"/>
    <lineage>
        <taxon>Bacteria</taxon>
        <taxon>Pseudomonadati</taxon>
        <taxon>Pseudomonadota</taxon>
        <taxon>Betaproteobacteria</taxon>
        <taxon>Burkholderiales</taxon>
        <taxon>Burkholderiaceae</taxon>
        <taxon>Paraburkholderia</taxon>
    </lineage>
</organism>
<evidence type="ECO:0000313" key="13">
    <source>
        <dbReference type="Proteomes" id="UP001386437"/>
    </source>
</evidence>
<comment type="subunit">
    <text evidence="2">Homotrimer.</text>
</comment>
<sequence length="384" mass="40215">MSCVTRSIWTSQKIRHPFQCSFKEATVRSYFPLWCIAIACLCTLHSAGARAQSNVTLFGVVDAGLLYTSKTLDPKTGGNAGKQFALIDGQSSFSQFGLSGTEDIGGGYKIKFRLLSGISIANGGFNHCNGNLFGCEAWIAIEGDTGQLKAGLQYSPFFLAVYDTDPRSLSLFGSSGVLLVDNVLGTSVFNANAISYTSPVVAGLQGSVMYAFGGIAGNFQAGRQYAASLKYTIGKLTINAAFYDGNGGGNVPSPIPTTVAFVGRLLGVAYQAGSITVKASVVNYKVAGSFNNYVYGGGLTWLVMPDVDVNGGVWVTSDRNQTSNHSVLAALGTNYFLSKSTTLYAQVGLVDNHGAMNTGLSLSGALFGVKGTTVGATIGIRHSF</sequence>
<dbReference type="InterPro" id="IPR002299">
    <property type="entry name" value="Porin_Neis"/>
</dbReference>
<dbReference type="Gene3D" id="2.40.160.10">
    <property type="entry name" value="Porin"/>
    <property type="match status" value="1"/>
</dbReference>
<dbReference type="CDD" id="cd00342">
    <property type="entry name" value="gram_neg_porins"/>
    <property type="match status" value="1"/>
</dbReference>
<keyword evidence="13" id="KW-1185">Reference proteome</keyword>
<comment type="subcellular location">
    <subcellularLocation>
        <location evidence="1">Cell outer membrane</location>
        <topology evidence="1">Multi-pass membrane protein</topology>
    </subcellularLocation>
</comment>
<keyword evidence="5" id="KW-0812">Transmembrane</keyword>
<dbReference type="InterPro" id="IPR023614">
    <property type="entry name" value="Porin_dom_sf"/>
</dbReference>
<dbReference type="PRINTS" id="PR00184">
    <property type="entry name" value="NEISSPPORIN"/>
</dbReference>
<gene>
    <name evidence="12" type="ORF">H3V53_07995</name>
</gene>
<dbReference type="PANTHER" id="PTHR34501:SF9">
    <property type="entry name" value="MAJOR OUTER MEMBRANE PROTEIN P.IA"/>
    <property type="match status" value="1"/>
</dbReference>
<keyword evidence="10" id="KW-0998">Cell outer membrane</keyword>
<evidence type="ECO:0000256" key="2">
    <source>
        <dbReference type="ARBA" id="ARBA00011233"/>
    </source>
</evidence>
<evidence type="ECO:0000259" key="11">
    <source>
        <dbReference type="Pfam" id="PF13609"/>
    </source>
</evidence>
<feature type="domain" description="Porin" evidence="11">
    <location>
        <begin position="38"/>
        <end position="354"/>
    </location>
</feature>
<name>A0ABU8INH7_9BURK</name>
<reference evidence="12 13" key="1">
    <citation type="journal article" date="2022" name="Arch. Microbiol.">
        <title>Paraburkholderia bengalensis sp. nov. isolated from roots of Oryza sativa, IR64.</title>
        <authorList>
            <person name="Nag P."/>
            <person name="Mondal N."/>
            <person name="Sarkar J."/>
            <person name="Das S."/>
        </authorList>
    </citation>
    <scope>NUCLEOTIDE SEQUENCE [LARGE SCALE GENOMIC DNA]</scope>
    <source>
        <strain evidence="12 13">IR64_4_BI</strain>
    </source>
</reference>
<dbReference type="EMBL" id="JACFYJ010000008">
    <property type="protein sequence ID" value="MEI5997145.1"/>
    <property type="molecule type" value="Genomic_DNA"/>
</dbReference>
<evidence type="ECO:0000256" key="3">
    <source>
        <dbReference type="ARBA" id="ARBA00022448"/>
    </source>
</evidence>
<keyword evidence="6" id="KW-0732">Signal</keyword>
<keyword evidence="9" id="KW-0472">Membrane</keyword>
<dbReference type="PANTHER" id="PTHR34501">
    <property type="entry name" value="PROTEIN YDDL-RELATED"/>
    <property type="match status" value="1"/>
</dbReference>
<dbReference type="Proteomes" id="UP001386437">
    <property type="component" value="Unassembled WGS sequence"/>
</dbReference>
<dbReference type="SUPFAM" id="SSF56935">
    <property type="entry name" value="Porins"/>
    <property type="match status" value="1"/>
</dbReference>